<dbReference type="InterPro" id="IPR014018">
    <property type="entry name" value="SecA_motor_DEAD"/>
</dbReference>
<dbReference type="RefSeq" id="WP_169419722.1">
    <property type="nucleotide sequence ID" value="NZ_JABBFX010000001.1"/>
</dbReference>
<dbReference type="SUPFAM" id="SSF52540">
    <property type="entry name" value="P-loop containing nucleoside triphosphate hydrolases"/>
    <property type="match status" value="2"/>
</dbReference>
<keyword evidence="7" id="KW-0653">Protein transport</keyword>
<dbReference type="PROSITE" id="PS51194">
    <property type="entry name" value="HELICASE_CTER"/>
    <property type="match status" value="1"/>
</dbReference>
<keyword evidence="1" id="KW-0813">Transport</keyword>
<feature type="domain" description="Helicase ATP-binding" evidence="11">
    <location>
        <begin position="124"/>
        <end position="297"/>
    </location>
</feature>
<evidence type="ECO:0000256" key="2">
    <source>
        <dbReference type="ARBA" id="ARBA00022475"/>
    </source>
</evidence>
<dbReference type="InterPro" id="IPR000185">
    <property type="entry name" value="SecA"/>
</dbReference>
<dbReference type="GO" id="GO:0005886">
    <property type="term" value="C:plasma membrane"/>
    <property type="evidence" value="ECO:0007669"/>
    <property type="project" value="TreeGrafter"/>
</dbReference>
<comment type="caution">
    <text evidence="14">The sequence shown here is derived from an EMBL/GenBank/DDBJ whole genome shotgun (WGS) entry which is preliminary data.</text>
</comment>
<keyword evidence="3" id="KW-0963">Cytoplasm</keyword>
<dbReference type="InterPro" id="IPR001650">
    <property type="entry name" value="Helicase_C-like"/>
</dbReference>
<dbReference type="PROSITE" id="PS51192">
    <property type="entry name" value="HELICASE_ATP_BIND_1"/>
    <property type="match status" value="1"/>
</dbReference>
<evidence type="ECO:0000259" key="11">
    <source>
        <dbReference type="PROSITE" id="PS51192"/>
    </source>
</evidence>
<dbReference type="GO" id="GO:0017038">
    <property type="term" value="P:protein import"/>
    <property type="evidence" value="ECO:0007669"/>
    <property type="project" value="InterPro"/>
</dbReference>
<organism evidence="14 15">
    <name type="scientific">Ramlibacter agri</name>
    <dbReference type="NCBI Taxonomy" id="2728837"/>
    <lineage>
        <taxon>Bacteria</taxon>
        <taxon>Pseudomonadati</taxon>
        <taxon>Pseudomonadota</taxon>
        <taxon>Betaproteobacteria</taxon>
        <taxon>Burkholderiales</taxon>
        <taxon>Comamonadaceae</taxon>
        <taxon>Ramlibacter</taxon>
    </lineage>
</organism>
<dbReference type="InterPro" id="IPR027417">
    <property type="entry name" value="P-loop_NTPase"/>
</dbReference>
<evidence type="ECO:0000313" key="15">
    <source>
        <dbReference type="Proteomes" id="UP000541185"/>
    </source>
</evidence>
<keyword evidence="10" id="KW-0472">Membrane</keyword>
<feature type="domain" description="SecA family profile" evidence="13">
    <location>
        <begin position="38"/>
        <end position="523"/>
    </location>
</feature>
<dbReference type="CDD" id="cd18803">
    <property type="entry name" value="SF2_C_secA"/>
    <property type="match status" value="1"/>
</dbReference>
<dbReference type="Gene3D" id="3.40.50.300">
    <property type="entry name" value="P-loop containing nucleotide triphosphate hydrolases"/>
    <property type="match status" value="2"/>
</dbReference>
<dbReference type="InterPro" id="IPR044722">
    <property type="entry name" value="SecA_SF2_C"/>
</dbReference>
<dbReference type="GO" id="GO:0005524">
    <property type="term" value="F:ATP binding"/>
    <property type="evidence" value="ECO:0007669"/>
    <property type="project" value="UniProtKB-KW"/>
</dbReference>
<dbReference type="SMART" id="SM00957">
    <property type="entry name" value="SecA_DEAD"/>
    <property type="match status" value="1"/>
</dbReference>
<evidence type="ECO:0000256" key="10">
    <source>
        <dbReference type="ARBA" id="ARBA00023136"/>
    </source>
</evidence>
<name>A0A848H504_9BURK</name>
<dbReference type="SMART" id="SM00490">
    <property type="entry name" value="HELICc"/>
    <property type="match status" value="1"/>
</dbReference>
<keyword evidence="8" id="KW-1278">Translocase</keyword>
<dbReference type="FunFam" id="3.40.50.300:FF:000429">
    <property type="entry name" value="Preprotein translocase subunit SecA"/>
    <property type="match status" value="1"/>
</dbReference>
<dbReference type="PROSITE" id="PS51196">
    <property type="entry name" value="SECA_MOTOR_DEAD"/>
    <property type="match status" value="1"/>
</dbReference>
<reference evidence="14 15" key="1">
    <citation type="submission" date="2020-04" db="EMBL/GenBank/DDBJ databases">
        <title>Ramlibacter sp. G-1-2-2 isolated from soil.</title>
        <authorList>
            <person name="Dahal R.H."/>
        </authorList>
    </citation>
    <scope>NUCLEOTIDE SEQUENCE [LARGE SCALE GENOMIC DNA]</scope>
    <source>
        <strain evidence="14 15">G-1-2-2</strain>
    </source>
</reference>
<dbReference type="InterPro" id="IPR014001">
    <property type="entry name" value="Helicase_ATP-bd"/>
</dbReference>
<dbReference type="Proteomes" id="UP000541185">
    <property type="component" value="Unassembled WGS sequence"/>
</dbReference>
<evidence type="ECO:0000256" key="6">
    <source>
        <dbReference type="ARBA" id="ARBA00022840"/>
    </source>
</evidence>
<sequence>MSRRALPFDQAVLAPGRPYAERAEEDTRWPDAIARALHAGTVAPLLRAVAAFTPERERLVAAVAVREETLRLLSDEVLRQRAHALRARLRRHGFTLDAAAESFALVRAAAQRTLGQRHFDTQLIGGWALLRGRLMEMATGEGKTFCATLPACAVAMAGYPVHVITVNDYLAQRDAEKMEPLYAYFGFGVGVVSQGMDRAARRAAYAKPVTYVTNKELAFDYLRDGVALQGRSSRLHQALAEEGRDDGPVLRGLYFAIVDEADSVFVDEARTPLILSASSGDEAAAAEQLIELKEGVPPTTRRDTLARLTYQRLFRRYVHLAGMTGTAAEASAEIRSVYGLELARIPLHRPSQRAEWGVTWCGSVAKKWELVAAAVHRVAMLQGRPVLVGTRSVAASEQLSAVLRAFGVPHALLHGRQDAEEGEVVAQAGQPGRVTVVTNMAGRGTDIPLGAGVEARGGLHVILTEYHDSRRVDRQLVGRCARRGDPGSCEAIVSLEDEIFAVCAPRTSAWLRRLSNGGLVPPPSALQALRAWCQQATERRHSATRRANVRQDRQLHRSLAFAGSSE</sequence>
<evidence type="ECO:0000313" key="14">
    <source>
        <dbReference type="EMBL" id="NML45644.1"/>
    </source>
</evidence>
<dbReference type="GO" id="GO:0006886">
    <property type="term" value="P:intracellular protein transport"/>
    <property type="evidence" value="ECO:0007669"/>
    <property type="project" value="InterPro"/>
</dbReference>
<keyword evidence="2" id="KW-1003">Cell membrane</keyword>
<gene>
    <name evidence="14" type="ORF">HHL11_17980</name>
</gene>
<evidence type="ECO:0000256" key="9">
    <source>
        <dbReference type="ARBA" id="ARBA00023010"/>
    </source>
</evidence>
<dbReference type="GO" id="GO:0005829">
    <property type="term" value="C:cytosol"/>
    <property type="evidence" value="ECO:0007669"/>
    <property type="project" value="TreeGrafter"/>
</dbReference>
<feature type="domain" description="Helicase C-terminal" evidence="12">
    <location>
        <begin position="373"/>
        <end position="530"/>
    </location>
</feature>
<dbReference type="GO" id="GO:0031522">
    <property type="term" value="C:cell envelope Sec protein transport complex"/>
    <property type="evidence" value="ECO:0007669"/>
    <property type="project" value="TreeGrafter"/>
</dbReference>
<keyword evidence="15" id="KW-1185">Reference proteome</keyword>
<dbReference type="CDD" id="cd17928">
    <property type="entry name" value="DEXDc_SecA"/>
    <property type="match status" value="1"/>
</dbReference>
<keyword evidence="9" id="KW-0811">Translocation</keyword>
<evidence type="ECO:0000256" key="4">
    <source>
        <dbReference type="ARBA" id="ARBA00022519"/>
    </source>
</evidence>
<dbReference type="Pfam" id="PF07517">
    <property type="entry name" value="SecA_DEAD"/>
    <property type="match status" value="1"/>
</dbReference>
<dbReference type="InterPro" id="IPR011115">
    <property type="entry name" value="SecA_DEAD"/>
</dbReference>
<keyword evidence="4" id="KW-0997">Cell inner membrane</keyword>
<evidence type="ECO:0000256" key="5">
    <source>
        <dbReference type="ARBA" id="ARBA00022741"/>
    </source>
</evidence>
<dbReference type="EMBL" id="JABBFX010000001">
    <property type="protein sequence ID" value="NML45644.1"/>
    <property type="molecule type" value="Genomic_DNA"/>
</dbReference>
<evidence type="ECO:0008006" key="16">
    <source>
        <dbReference type="Google" id="ProtNLM"/>
    </source>
</evidence>
<dbReference type="Pfam" id="PF21090">
    <property type="entry name" value="P-loop_SecA"/>
    <property type="match status" value="1"/>
</dbReference>
<keyword evidence="6" id="KW-0067">ATP-binding</keyword>
<dbReference type="PANTHER" id="PTHR30612:SF0">
    <property type="entry name" value="CHLOROPLAST PROTEIN-TRANSPORTING ATPASE"/>
    <property type="match status" value="1"/>
</dbReference>
<proteinExistence type="predicted"/>
<keyword evidence="5" id="KW-0547">Nucleotide-binding</keyword>
<evidence type="ECO:0000256" key="8">
    <source>
        <dbReference type="ARBA" id="ARBA00022967"/>
    </source>
</evidence>
<dbReference type="GO" id="GO:0043952">
    <property type="term" value="P:protein transport by the Sec complex"/>
    <property type="evidence" value="ECO:0007669"/>
    <property type="project" value="TreeGrafter"/>
</dbReference>
<evidence type="ECO:0000256" key="7">
    <source>
        <dbReference type="ARBA" id="ARBA00022927"/>
    </source>
</evidence>
<evidence type="ECO:0000259" key="13">
    <source>
        <dbReference type="PROSITE" id="PS51196"/>
    </source>
</evidence>
<dbReference type="PRINTS" id="PR00906">
    <property type="entry name" value="SECA"/>
</dbReference>
<evidence type="ECO:0000256" key="1">
    <source>
        <dbReference type="ARBA" id="ARBA00022448"/>
    </source>
</evidence>
<evidence type="ECO:0000256" key="3">
    <source>
        <dbReference type="ARBA" id="ARBA00022490"/>
    </source>
</evidence>
<accession>A0A848H504</accession>
<protein>
    <recommendedName>
        <fullName evidence="16">Protein translocase subunit SecA</fullName>
    </recommendedName>
</protein>
<dbReference type="GO" id="GO:0006605">
    <property type="term" value="P:protein targeting"/>
    <property type="evidence" value="ECO:0007669"/>
    <property type="project" value="InterPro"/>
</dbReference>
<dbReference type="PANTHER" id="PTHR30612">
    <property type="entry name" value="SECA INNER MEMBRANE COMPONENT OF SEC PROTEIN SECRETION SYSTEM"/>
    <property type="match status" value="1"/>
</dbReference>
<evidence type="ECO:0000259" key="12">
    <source>
        <dbReference type="PROSITE" id="PS51194"/>
    </source>
</evidence>
<dbReference type="AlphaFoldDB" id="A0A848H504"/>